<accession>A0AAD7DYL4</accession>
<protein>
    <submittedName>
        <fullName evidence="2">Uncharacterized protein</fullName>
    </submittedName>
</protein>
<name>A0AAD7DYL4_MYCRO</name>
<sequence>MDWEPSPTSQQCRMTPPFDEEPIHDDDESESDATPPPCRRQKPARKRNVDPAEPAVPPDELKAPRAKKSCLSDAERKAGLEDDPWTLAVRPTNVICRGCSRQIQLDKRSQYYPGLWLKHRDRCGGVKRGRKQLEVSAFVRSHLDNLLSHWA</sequence>
<evidence type="ECO:0000313" key="3">
    <source>
        <dbReference type="Proteomes" id="UP001221757"/>
    </source>
</evidence>
<evidence type="ECO:0000313" key="2">
    <source>
        <dbReference type="EMBL" id="KAJ7702775.1"/>
    </source>
</evidence>
<reference evidence="2" key="1">
    <citation type="submission" date="2023-03" db="EMBL/GenBank/DDBJ databases">
        <title>Massive genome expansion in bonnet fungi (Mycena s.s.) driven by repeated elements and novel gene families across ecological guilds.</title>
        <authorList>
            <consortium name="Lawrence Berkeley National Laboratory"/>
            <person name="Harder C.B."/>
            <person name="Miyauchi S."/>
            <person name="Viragh M."/>
            <person name="Kuo A."/>
            <person name="Thoen E."/>
            <person name="Andreopoulos B."/>
            <person name="Lu D."/>
            <person name="Skrede I."/>
            <person name="Drula E."/>
            <person name="Henrissat B."/>
            <person name="Morin E."/>
            <person name="Kohler A."/>
            <person name="Barry K."/>
            <person name="LaButti K."/>
            <person name="Morin E."/>
            <person name="Salamov A."/>
            <person name="Lipzen A."/>
            <person name="Mereny Z."/>
            <person name="Hegedus B."/>
            <person name="Baldrian P."/>
            <person name="Stursova M."/>
            <person name="Weitz H."/>
            <person name="Taylor A."/>
            <person name="Grigoriev I.V."/>
            <person name="Nagy L.G."/>
            <person name="Martin F."/>
            <person name="Kauserud H."/>
        </authorList>
    </citation>
    <scope>NUCLEOTIDE SEQUENCE</scope>
    <source>
        <strain evidence="2">CBHHK067</strain>
    </source>
</reference>
<feature type="compositionally biased region" description="Acidic residues" evidence="1">
    <location>
        <begin position="18"/>
        <end position="31"/>
    </location>
</feature>
<gene>
    <name evidence="2" type="ORF">B0H17DRAFT_1042978</name>
</gene>
<evidence type="ECO:0000256" key="1">
    <source>
        <dbReference type="SAM" id="MobiDB-lite"/>
    </source>
</evidence>
<comment type="caution">
    <text evidence="2">The sequence shown here is derived from an EMBL/GenBank/DDBJ whole genome shotgun (WGS) entry which is preliminary data.</text>
</comment>
<keyword evidence="3" id="KW-1185">Reference proteome</keyword>
<feature type="compositionally biased region" description="Polar residues" evidence="1">
    <location>
        <begin position="1"/>
        <end position="13"/>
    </location>
</feature>
<dbReference type="Proteomes" id="UP001221757">
    <property type="component" value="Unassembled WGS sequence"/>
</dbReference>
<dbReference type="AlphaFoldDB" id="A0AAD7DYL4"/>
<dbReference type="EMBL" id="JARKIE010000014">
    <property type="protein sequence ID" value="KAJ7702775.1"/>
    <property type="molecule type" value="Genomic_DNA"/>
</dbReference>
<feature type="region of interest" description="Disordered" evidence="1">
    <location>
        <begin position="1"/>
        <end position="84"/>
    </location>
</feature>
<proteinExistence type="predicted"/>
<organism evidence="2 3">
    <name type="scientific">Mycena rosella</name>
    <name type="common">Pink bonnet</name>
    <name type="synonym">Agaricus rosellus</name>
    <dbReference type="NCBI Taxonomy" id="1033263"/>
    <lineage>
        <taxon>Eukaryota</taxon>
        <taxon>Fungi</taxon>
        <taxon>Dikarya</taxon>
        <taxon>Basidiomycota</taxon>
        <taxon>Agaricomycotina</taxon>
        <taxon>Agaricomycetes</taxon>
        <taxon>Agaricomycetidae</taxon>
        <taxon>Agaricales</taxon>
        <taxon>Marasmiineae</taxon>
        <taxon>Mycenaceae</taxon>
        <taxon>Mycena</taxon>
    </lineage>
</organism>